<dbReference type="EMBL" id="BSDZ01000022">
    <property type="protein sequence ID" value="GLI65056.1"/>
    <property type="molecule type" value="Genomic_DNA"/>
</dbReference>
<protein>
    <submittedName>
        <fullName evidence="2">Uncharacterized protein</fullName>
    </submittedName>
</protein>
<evidence type="ECO:0000313" key="2">
    <source>
        <dbReference type="EMBL" id="GLI65056.1"/>
    </source>
</evidence>
<comment type="caution">
    <text evidence="2">The sequence shown here is derived from an EMBL/GenBank/DDBJ whole genome shotgun (WGS) entry which is preliminary data.</text>
</comment>
<proteinExistence type="predicted"/>
<evidence type="ECO:0000256" key="1">
    <source>
        <dbReference type="SAM" id="MobiDB-lite"/>
    </source>
</evidence>
<feature type="region of interest" description="Disordered" evidence="1">
    <location>
        <begin position="131"/>
        <end position="153"/>
    </location>
</feature>
<name>A0ABQ5S5D2_9CHLO</name>
<reference evidence="2 3" key="1">
    <citation type="journal article" date="2023" name="IScience">
        <title>Expanded male sex-determining region conserved during the evolution of homothallism in the green alga Volvox.</title>
        <authorList>
            <person name="Yamamoto K."/>
            <person name="Matsuzaki R."/>
            <person name="Mahakham W."/>
            <person name="Heman W."/>
            <person name="Sekimoto H."/>
            <person name="Kawachi M."/>
            <person name="Minakuchi Y."/>
            <person name="Toyoda A."/>
            <person name="Nozaki H."/>
        </authorList>
    </citation>
    <scope>NUCLEOTIDE SEQUENCE [LARGE SCALE GENOMIC DNA]</scope>
    <source>
        <strain evidence="2 3">NIES-4468</strain>
    </source>
</reference>
<sequence length="251" mass="26927">MVMTEGVEFRRKAVGGPDTTPDELLFPYQHRLVDREHLQVDISLTAGSPDSTPRWDAATIWNKALQVMVYAEKSVRRPKAGSLAVAATSSESFFRNGKAAGVDASPRDVMSLFPTEDSWISPKKNSYTLVGASCSRGSTTKRSRNGNEPSTSTLECASSICFDSPTNNKKSSSNDYNNDNNGGTPASFLSDVQNKLPMSMTINSAPEAGATSLGSSAMLGQVASASMAIMQKAMSAPMKRGILSKRKEKQD</sequence>
<feature type="compositionally biased region" description="Low complexity" evidence="1">
    <location>
        <begin position="167"/>
        <end position="181"/>
    </location>
</feature>
<gene>
    <name evidence="2" type="ORF">VaNZ11_008482</name>
</gene>
<accession>A0ABQ5S5D2</accession>
<feature type="region of interest" description="Disordered" evidence="1">
    <location>
        <begin position="167"/>
        <end position="190"/>
    </location>
</feature>
<evidence type="ECO:0000313" key="3">
    <source>
        <dbReference type="Proteomes" id="UP001165090"/>
    </source>
</evidence>
<dbReference type="Proteomes" id="UP001165090">
    <property type="component" value="Unassembled WGS sequence"/>
</dbReference>
<keyword evidence="3" id="KW-1185">Reference proteome</keyword>
<organism evidence="2 3">
    <name type="scientific">Volvox africanus</name>
    <dbReference type="NCBI Taxonomy" id="51714"/>
    <lineage>
        <taxon>Eukaryota</taxon>
        <taxon>Viridiplantae</taxon>
        <taxon>Chlorophyta</taxon>
        <taxon>core chlorophytes</taxon>
        <taxon>Chlorophyceae</taxon>
        <taxon>CS clade</taxon>
        <taxon>Chlamydomonadales</taxon>
        <taxon>Volvocaceae</taxon>
        <taxon>Volvox</taxon>
    </lineage>
</organism>